<evidence type="ECO:0000259" key="5">
    <source>
        <dbReference type="Pfam" id="PF20990"/>
    </source>
</evidence>
<evidence type="ECO:0000256" key="2">
    <source>
        <dbReference type="SAM" id="Phobius"/>
    </source>
</evidence>
<keyword evidence="2" id="KW-0812">Transmembrane</keyword>
<feature type="transmembrane region" description="Helical" evidence="2">
    <location>
        <begin position="481"/>
        <end position="501"/>
    </location>
</feature>
<comment type="caution">
    <text evidence="6">The sequence shown here is derived from an EMBL/GenBank/DDBJ whole genome shotgun (WGS) entry which is preliminary data.</text>
</comment>
<feature type="transmembrane region" description="Helical" evidence="2">
    <location>
        <begin position="387"/>
        <end position="406"/>
    </location>
</feature>
<feature type="region of interest" description="Disordered" evidence="1">
    <location>
        <begin position="601"/>
        <end position="641"/>
    </location>
</feature>
<name>A0ABU0FCI4_9HYPH</name>
<keyword evidence="2" id="KW-1133">Transmembrane helix</keyword>
<dbReference type="Pfam" id="PF09972">
    <property type="entry name" value="DUF2207"/>
    <property type="match status" value="1"/>
</dbReference>
<accession>A0ABU0FCI4</accession>
<dbReference type="Proteomes" id="UP001237448">
    <property type="component" value="Unassembled WGS sequence"/>
</dbReference>
<keyword evidence="7" id="KW-1185">Reference proteome</keyword>
<keyword evidence="2" id="KW-0472">Membrane</keyword>
<gene>
    <name evidence="6" type="ORF">J3R73_002106</name>
</gene>
<feature type="domain" description="Predicted membrane protein YciQ-like C-terminal" evidence="5">
    <location>
        <begin position="279"/>
        <end position="563"/>
    </location>
</feature>
<feature type="transmembrane region" description="Helical" evidence="2">
    <location>
        <begin position="242"/>
        <end position="263"/>
    </location>
</feature>
<proteinExistence type="predicted"/>
<dbReference type="InterPro" id="IPR048389">
    <property type="entry name" value="YciQ-like_C"/>
</dbReference>
<dbReference type="EMBL" id="JAUSVK010000001">
    <property type="protein sequence ID" value="MDQ0392314.1"/>
    <property type="molecule type" value="Genomic_DNA"/>
</dbReference>
<feature type="signal peptide" evidence="3">
    <location>
        <begin position="1"/>
        <end position="28"/>
    </location>
</feature>
<dbReference type="Pfam" id="PF20990">
    <property type="entry name" value="DUF2207_C"/>
    <property type="match status" value="1"/>
</dbReference>
<organism evidence="6 7">
    <name type="scientific">Labrys monachus</name>
    <dbReference type="NCBI Taxonomy" id="217067"/>
    <lineage>
        <taxon>Bacteria</taxon>
        <taxon>Pseudomonadati</taxon>
        <taxon>Pseudomonadota</taxon>
        <taxon>Alphaproteobacteria</taxon>
        <taxon>Hyphomicrobiales</taxon>
        <taxon>Xanthobacteraceae</taxon>
        <taxon>Labrys</taxon>
    </lineage>
</organism>
<keyword evidence="3" id="KW-0732">Signal</keyword>
<feature type="transmembrane region" description="Helical" evidence="2">
    <location>
        <begin position="412"/>
        <end position="430"/>
    </location>
</feature>
<evidence type="ECO:0000259" key="4">
    <source>
        <dbReference type="Pfam" id="PF09972"/>
    </source>
</evidence>
<evidence type="ECO:0000256" key="3">
    <source>
        <dbReference type="SAM" id="SignalP"/>
    </source>
</evidence>
<feature type="chain" id="PRO_5046195101" evidence="3">
    <location>
        <begin position="29"/>
        <end position="641"/>
    </location>
</feature>
<evidence type="ECO:0000256" key="1">
    <source>
        <dbReference type="SAM" id="MobiDB-lite"/>
    </source>
</evidence>
<dbReference type="InterPro" id="IPR018702">
    <property type="entry name" value="DUF2207"/>
</dbReference>
<protein>
    <submittedName>
        <fullName evidence="6">Membrane protein YgcG</fullName>
    </submittedName>
</protein>
<dbReference type="RefSeq" id="WP_307426005.1">
    <property type="nucleotide sequence ID" value="NZ_JAUSVK010000001.1"/>
</dbReference>
<reference evidence="6 7" key="1">
    <citation type="submission" date="2023-07" db="EMBL/GenBank/DDBJ databases">
        <title>Genomic Encyclopedia of Type Strains, Phase IV (KMG-IV): sequencing the most valuable type-strain genomes for metagenomic binning, comparative biology and taxonomic classification.</title>
        <authorList>
            <person name="Goeker M."/>
        </authorList>
    </citation>
    <scope>NUCLEOTIDE SEQUENCE [LARGE SCALE GENOMIC DNA]</scope>
    <source>
        <strain evidence="6 7">DSM 5896</strain>
    </source>
</reference>
<evidence type="ECO:0000313" key="7">
    <source>
        <dbReference type="Proteomes" id="UP001237448"/>
    </source>
</evidence>
<feature type="compositionally biased region" description="Gly residues" evidence="1">
    <location>
        <begin position="614"/>
        <end position="641"/>
    </location>
</feature>
<sequence>MARAATAFSLLRGLLLLAALLFGLPAWADEHILAFDSAATVDPDAALDVVETIRVDVQGIRIRHGINRDFPTRYKDRNGNLLFVGFHVEAVKRDGRSEPYVLEGLSNGVRIRIGDKDVVLPPGPTTYEIRYRATREIGFFDGYDQLYWNVTGNGWEFPIDAASIRVTLPPGAAALRSSLYTGYQGARERDAAVDESGAAFAAHTTAPLQPNQGFTIAVDWPKGFVTPPGRLQRILWFVEDNASTVVALLGVVVVAGFFLGAWWRVGRDPPAGVIVPAFRPPAGVTPAAARYVRQRGFDDKAFSSAVIDLAVKGYLKIVDTASSYQLQPLGKAPTGLMPDELRLVQTLGTSPLVLSNTSYRRVEAARSALRSALDLAYGGKAFSLNRGWFAAGLALSVAFLAVAFVLGSGEAGPLIVGAFFVVWWAIIFAMGRRLVASLAGVRGVAAIGRLFGLLVLAPFVLFGLALPAVFASVDGISPGDWLPMLAAAAIGGLNLVFFFLLPAPSRAGRDLLDKIEGFRMYLAAAEEERLNILNPPQRTPDLFERYLPYALALGCSHEWSSKFTAVLAAAGITAPAWYVGTNWNPSNPTSFGTRLGDGLATSAAAASSPPGSSPGTGFGGGGGGGGGSSGGGGGGGGGSGW</sequence>
<feature type="transmembrane region" description="Helical" evidence="2">
    <location>
        <begin position="450"/>
        <end position="469"/>
    </location>
</feature>
<feature type="domain" description="DUF2207" evidence="4">
    <location>
        <begin position="32"/>
        <end position="220"/>
    </location>
</feature>
<evidence type="ECO:0000313" key="6">
    <source>
        <dbReference type="EMBL" id="MDQ0392314.1"/>
    </source>
</evidence>